<feature type="compositionally biased region" description="Basic and acidic residues" evidence="1">
    <location>
        <begin position="31"/>
        <end position="40"/>
    </location>
</feature>
<dbReference type="OrthoDB" id="9794382at2"/>
<accession>A0A2U1B1B9</accession>
<name>A0A2U1B1B9_9BACT</name>
<dbReference type="SMART" id="SM00260">
    <property type="entry name" value="CheW"/>
    <property type="match status" value="1"/>
</dbReference>
<evidence type="ECO:0000313" key="3">
    <source>
        <dbReference type="EMBL" id="PVY42422.1"/>
    </source>
</evidence>
<feature type="domain" description="CheW-like" evidence="2">
    <location>
        <begin position="46"/>
        <end position="193"/>
    </location>
</feature>
<keyword evidence="4" id="KW-1185">Reference proteome</keyword>
<dbReference type="InterPro" id="IPR036061">
    <property type="entry name" value="CheW-like_dom_sf"/>
</dbReference>
<evidence type="ECO:0000259" key="2">
    <source>
        <dbReference type="PROSITE" id="PS50851"/>
    </source>
</evidence>
<dbReference type="InterPro" id="IPR002545">
    <property type="entry name" value="CheW-lke_dom"/>
</dbReference>
<gene>
    <name evidence="3" type="ORF">C8E01_103289</name>
</gene>
<feature type="region of interest" description="Disordered" evidence="1">
    <location>
        <begin position="1"/>
        <end position="40"/>
    </location>
</feature>
<dbReference type="GO" id="GO:0007165">
    <property type="term" value="P:signal transduction"/>
    <property type="evidence" value="ECO:0007669"/>
    <property type="project" value="InterPro"/>
</dbReference>
<evidence type="ECO:0000313" key="4">
    <source>
        <dbReference type="Proteomes" id="UP000245466"/>
    </source>
</evidence>
<dbReference type="PANTHER" id="PTHR22617">
    <property type="entry name" value="CHEMOTAXIS SENSOR HISTIDINE KINASE-RELATED"/>
    <property type="match status" value="1"/>
</dbReference>
<dbReference type="Proteomes" id="UP000245466">
    <property type="component" value="Unassembled WGS sequence"/>
</dbReference>
<dbReference type="GO" id="GO:0005829">
    <property type="term" value="C:cytosol"/>
    <property type="evidence" value="ECO:0007669"/>
    <property type="project" value="TreeGrafter"/>
</dbReference>
<reference evidence="3 4" key="1">
    <citation type="submission" date="2018-04" db="EMBL/GenBank/DDBJ databases">
        <title>Genomic Encyclopedia of Type Strains, Phase IV (KMG-IV): sequencing the most valuable type-strain genomes for metagenomic binning, comparative biology and taxonomic classification.</title>
        <authorList>
            <person name="Goeker M."/>
        </authorList>
    </citation>
    <scope>NUCLEOTIDE SEQUENCE [LARGE SCALE GENOMIC DNA]</scope>
    <source>
        <strain evidence="3 4">DSM 100231</strain>
    </source>
</reference>
<evidence type="ECO:0000256" key="1">
    <source>
        <dbReference type="SAM" id="MobiDB-lite"/>
    </source>
</evidence>
<dbReference type="Gene3D" id="2.40.50.180">
    <property type="entry name" value="CheA-289, Domain 4"/>
    <property type="match status" value="1"/>
</dbReference>
<dbReference type="RefSeq" id="WP_116542579.1">
    <property type="nucleotide sequence ID" value="NZ_QEKI01000003.1"/>
</dbReference>
<dbReference type="InterPro" id="IPR039315">
    <property type="entry name" value="CheW"/>
</dbReference>
<dbReference type="GO" id="GO:0006935">
    <property type="term" value="P:chemotaxis"/>
    <property type="evidence" value="ECO:0007669"/>
    <property type="project" value="InterPro"/>
</dbReference>
<dbReference type="EMBL" id="QEKI01000003">
    <property type="protein sequence ID" value="PVY42422.1"/>
    <property type="molecule type" value="Genomic_DNA"/>
</dbReference>
<organism evidence="3 4">
    <name type="scientific">Pontibacter virosus</name>
    <dbReference type="NCBI Taxonomy" id="1765052"/>
    <lineage>
        <taxon>Bacteria</taxon>
        <taxon>Pseudomonadati</taxon>
        <taxon>Bacteroidota</taxon>
        <taxon>Cytophagia</taxon>
        <taxon>Cytophagales</taxon>
        <taxon>Hymenobacteraceae</taxon>
        <taxon>Pontibacter</taxon>
    </lineage>
</organism>
<feature type="compositionally biased region" description="Basic and acidic residues" evidence="1">
    <location>
        <begin position="1"/>
        <end position="10"/>
    </location>
</feature>
<proteinExistence type="predicted"/>
<comment type="caution">
    <text evidence="3">The sequence shown here is derived from an EMBL/GenBank/DDBJ whole genome shotgun (WGS) entry which is preliminary data.</text>
</comment>
<dbReference type="Gene3D" id="2.30.30.40">
    <property type="entry name" value="SH3 Domains"/>
    <property type="match status" value="1"/>
</dbReference>
<dbReference type="PROSITE" id="PS50851">
    <property type="entry name" value="CHEW"/>
    <property type="match status" value="1"/>
</dbReference>
<sequence length="199" mass="22195">MKDKTNKKEGPSAAEAVAARPDNSAETAVDSAKESPAKPQAVKEEMIHLIVFKLGAEEYGIKIDQVKEVTVTPNVTRMPRTPDFIKGVANIRGDIIAIMNLEERFGIRSVPLASDVNPHITYTLVIEAKEYSIGVIVREVPQSLNLSMTKIDKTPSFLQDINIHENFIEGIAKVNNRLIIVLDMYKILTQDEIRELKNN</sequence>
<dbReference type="SUPFAM" id="SSF50341">
    <property type="entry name" value="CheW-like"/>
    <property type="match status" value="1"/>
</dbReference>
<protein>
    <submittedName>
        <fullName evidence="3">Purine-binding chemotaxis protein CheW</fullName>
    </submittedName>
</protein>
<dbReference type="PANTHER" id="PTHR22617:SF23">
    <property type="entry name" value="CHEMOTAXIS PROTEIN CHEW"/>
    <property type="match status" value="1"/>
</dbReference>
<dbReference type="Pfam" id="PF01584">
    <property type="entry name" value="CheW"/>
    <property type="match status" value="1"/>
</dbReference>
<dbReference type="AlphaFoldDB" id="A0A2U1B1B9"/>